<dbReference type="Gene3D" id="3.30.70.960">
    <property type="entry name" value="SEA domain"/>
    <property type="match status" value="12"/>
</dbReference>
<organism evidence="4 5">
    <name type="scientific">Pteropus vampyrus</name>
    <name type="common">Large flying fox</name>
    <dbReference type="NCBI Taxonomy" id="132908"/>
    <lineage>
        <taxon>Eukaryota</taxon>
        <taxon>Metazoa</taxon>
        <taxon>Chordata</taxon>
        <taxon>Craniata</taxon>
        <taxon>Vertebrata</taxon>
        <taxon>Euteleostomi</taxon>
        <taxon>Mammalia</taxon>
        <taxon>Eutheria</taxon>
        <taxon>Laurasiatheria</taxon>
        <taxon>Chiroptera</taxon>
        <taxon>Yinpterochiroptera</taxon>
        <taxon>Pteropodoidea</taxon>
        <taxon>Pteropodidae</taxon>
        <taxon>Pteropodinae</taxon>
        <taxon>Pteropus</taxon>
    </lineage>
</organism>
<feature type="compositionally biased region" description="Polar residues" evidence="1">
    <location>
        <begin position="356"/>
        <end position="369"/>
    </location>
</feature>
<dbReference type="GeneID" id="105301928"/>
<accession>A0A6P6BLU7</accession>
<reference evidence="5" key="1">
    <citation type="submission" date="2025-08" db="UniProtKB">
        <authorList>
            <consortium name="RefSeq"/>
        </authorList>
    </citation>
    <scope>IDENTIFICATION</scope>
    <source>
        <tissue evidence="5">Kidney</tissue>
    </source>
</reference>
<dbReference type="KEGG" id="pvp:105301928"/>
<proteinExistence type="predicted"/>
<name>A0A6P6BLU7_PTEVA</name>
<feature type="compositionally biased region" description="Polar residues" evidence="1">
    <location>
        <begin position="1132"/>
        <end position="1153"/>
    </location>
</feature>
<feature type="compositionally biased region" description="Low complexity" evidence="1">
    <location>
        <begin position="976"/>
        <end position="990"/>
    </location>
</feature>
<feature type="compositionally biased region" description="Polar residues" evidence="1">
    <location>
        <begin position="1630"/>
        <end position="1642"/>
    </location>
</feature>
<evidence type="ECO:0000256" key="1">
    <source>
        <dbReference type="SAM" id="MobiDB-lite"/>
    </source>
</evidence>
<dbReference type="Pfam" id="PF01390">
    <property type="entry name" value="SEA"/>
    <property type="match status" value="11"/>
</dbReference>
<feature type="region of interest" description="Disordered" evidence="1">
    <location>
        <begin position="1737"/>
        <end position="1761"/>
    </location>
</feature>
<feature type="compositionally biased region" description="Low complexity" evidence="1">
    <location>
        <begin position="2017"/>
        <end position="2039"/>
    </location>
</feature>
<dbReference type="PROSITE" id="PS50024">
    <property type="entry name" value="SEA"/>
    <property type="match status" value="11"/>
</dbReference>
<feature type="domain" description="SEA" evidence="3">
    <location>
        <begin position="3976"/>
        <end position="4096"/>
    </location>
</feature>
<feature type="compositionally biased region" description="Polar residues" evidence="1">
    <location>
        <begin position="1256"/>
        <end position="1265"/>
    </location>
</feature>
<feature type="compositionally biased region" description="Polar residues" evidence="1">
    <location>
        <begin position="1094"/>
        <end position="1107"/>
    </location>
</feature>
<feature type="region of interest" description="Disordered" evidence="1">
    <location>
        <begin position="2586"/>
        <end position="2615"/>
    </location>
</feature>
<evidence type="ECO:0000313" key="5">
    <source>
        <dbReference type="RefSeq" id="XP_023376042.1"/>
    </source>
</evidence>
<dbReference type="Proteomes" id="UP000515202">
    <property type="component" value="Unplaced"/>
</dbReference>
<dbReference type="PANTHER" id="PTHR14672">
    <property type="entry name" value="MUCIN-16"/>
    <property type="match status" value="1"/>
</dbReference>
<keyword evidence="4" id="KW-1185">Reference proteome</keyword>
<dbReference type="PANTHER" id="PTHR14672:SF1">
    <property type="entry name" value="MUCIN-16"/>
    <property type="match status" value="1"/>
</dbReference>
<sequence>MLKPTGLPGSTALTPSLSTGDSSTETTLEIDSGPTGTSLPQDTSVGMTVAKKSVLPFTSSAKTRATPASLVQERATQSLKMIFSVLPASTARETASSEQTPSPTSSPRANGTPSGNSSTEIMVPRFGSLRISSIEGTFTREASTDTHIAEPTNSQVAYKYTDISAMEDNRTESTWDTKHLPAVTAASTETNRDLTVSKKIVPMSMISSETTTADSHALGNTNPLLRTLSSSLFESSPIGTSHSWGDTGLELNQLNNRHPFSSPEPSFAGDMKISVSVPLLSSASALGDKVSGSSTFSVQRVTSSMTTGAPESTKRTEPNSVVSLSRTLSTVATSTKRVRSATSSPSGEGTAGSVHALSTSSETTDTPTIPTARDLASEWSGGPRTVSITSVTGVKATSPTTSVSQETHTHLSTASKENKETLNAPMALPETSGLRRENSLATTSVLTPGFITADSKVTSSTQVFSSDLLKKLRNTHSTSARHSTNTVAPESFVLPRTPLSTTPIAVSWTSVETVQHYTESQQTQWTDTGTGTEIVKIPALTGVPAFTTLSTYIAEIPGFNTPETVFSKGTSQRETSTDTLNIKATTGPESGQLTLPTGISVTKSSSRWSGWSTAHLPTGTTVSSEIDTDLHLTMKPDRITTSPVETRLASSPNALRGRHPSFEVDSLTYPVTSPREIAKSREQKGSRLITRHAGHDISSPESTSAGDIIEITSVPPLPLASTLGEKESGFSTFSVRTVTSSMTTGNHHKTTERIEPNSAVSLSTTLSPAATSADRVRSTRSSLAVSSPSAAGTAGSIHTLCASSEATGTLTIPTAGTSASEWSSDPRTLSLASDFGMYTTFSPSIHSTSLETNIRALTPADVSKGVLNLSVSPETSASRMKSTLAFTAAPTQDFSTMDTQTSLTPLSFSSHLVSELKASSNDSVTDSINRALPKTSHLLKILAFASTAMTSQANIGSFNYSTAPRNSTGSENSTKAETAPTTVSASASSLSATMGITRSTSPTTRSMEGTSFREPTIATFMTETISDLASVFSTVSTNIASTMGYDNERRLRTTQLPTGTTTSSETSTDLTLAKESIPVSISSSQSMGAPSSSTPGGESQLVGTFSDSPYHLTTGENTFSVSQLLTSQMVAPASSEATTPGGQNGLSSESSVTVRKVGQVSSSSASSLSSEMTIPSLTSLKMGETIGSTSFFPNVREMSTEKVSTFSLASGLLGIRSLPSLPGTTSSMGIWEDAGTSSATSLSSSSSEGEINSSIHLSSTVNNSPDPFDLSTRAVPRASSLDPTTSTWISSEAFSDIQAQTSYKSPEAISFLGSPGTEHTILRVETGLAKTLSGELTSSESKREPPWTSTSSLSEAPINRGTAGTVASTTNVPIHESFSWLRSDRSTPMTAVYSAGLPTGGIERAETTTTAILTTRVSTPTLGMPTLLRTSSKTSSTSTTGMIITTPDVSPDVLEMTAALATRPGAETSTAFSRTTPSMFNRESETTPTLVLSSWAETSSAVPTLAVSFGEPEATTSRVTHPVQVRPTVSRATLNVSHSKSDSTLPTATSSGEKVSLTLPTLTVSPSIPGMVTSLVISPGAETSMFIPTLTSSTDESETTDSWITHPGVQSSSSTATSTVSPSLPGLVTSPDTSSGAETSPVVQILTDSPDKPDTTVSLVSHPGAKTNSAISTLTLSSCVSEVEISQVTSSRAETSTTFPTLTDSPNEPETADIWVTHPEVEANSIVPTITVSPYEPDTTTSLVHSAETSTPVSRKTPNSELDITSFSHSELDITSSTATSLGAGSSTAIPTMTVSLGVLAMVTSLITNSGTGTSTNFSNLTESLHESSTKVSLVTHPAESSSTVLRITPVSHDDSDNTPSVATSIETDTSSAIPNIPISPGVADMVTSQAASSETESSTVIPPLTLSPREPATAASWVIHSGAQTSSVIPTMTGSSGVVTSLVTSSGAEISTTFPTLTDFPHKPENTASWVTRFETGASLALPTVTLSPGERDTGVPLVTHPANTSPFPPQTTPYASHSESDSTSSRATSSGTEASSTVPARTIPPLVSEVVTSQATSSGAETNATFSTLTDSQVHLKTTASWVIQFETEASAAIPTLTDFSGEPDTTVSLVNHPAEGIVSKTMPSFPHSVLNSTPSSATNAGTEASSVVPTLTVSLGVPDTSQVISSETDASTAILNLTLSPGEPAITASLATHPGVQISSAISPPTVSSIVPGLVASLGTSSGAEINTTFPTLTDSSHKPEATDSWITFLGTEASSIVPTLTISPGETDSTALRVHSAGTSTPVSRTTTNFSHDESDNSFSTATSPGAEASLDVPTTAVSPDVSGVVTSLLTSSRAETSTTFPTLTDFPHEQETTASWATHSEIEANSAVLTLTVSAGEADTTVSLNTHSAETSLIIPQTTPDVSHSESESTSSMDTKLKAEASSTVPTLIISPGVPDKVTSQVTISETDASMAIPTLTLSSGEPATVALLVTHPSSETSVNFSASAVFPHLPDITTSLSIQPGLEISAALPTRTVSLGPPKASSSVFTTLVNETSRFDLSPTVSLHVPVETASLFTPGTDLSTTISTSTLFHGLSETTGLLATSPASETSTDTTTLTDFSGVLGPASTPATTDESYTITSWSTQASSPAASVGLPEFSKTVTGGTVTLIAPKTSYGDGSSPTTILKTTTPETTNSAATHSGSTMAEITTTSSILSGSSFVPGTTPEISTLASVSVTSGKTVIPFLMHFIVNFTITNLHYMEDMGNLGSEIFNATERHLQQLLGPLFKNSSIGSLYAGCRLALLRAEKEETSTTVNIICTHHPDPTGFKLDTERLFWELSQQTHGVTQLGPYILDRNSLSINGYNHQYWIPTTSTLVTTFSPGSPASLAPTHSSTDVGPGPVPFTLNFTITNMLYTPDMRHPGSAKFNSTEKALNHLLGLLFKNTSIGPLYSGCRLTLLRTEKDGATTGVDIICTYHPDTMGSRMDREKLYQELSHLTHGYNHQYWTPTTSTPVTSTFSPESSMSLSPNISSTEMSPSLVPFTLNFTITSLRYTEGMGNLGSKIFNTTEKILNRLLTPLFQNSSIGPLYFGCRLTLLRPEKNGTTTGIDTVCRYRPDHMGPRLDREQLYWELSHHTHGVTQLGFFTLDKDSLYVNGYTHQTPVTNPSATVTSMLYPGTSVVPAHFSSSVAGFALVPFTLNFTIINLRFTEDMHPGSAKFNSTESVIQHLLRPLITNSSIGSLYTGCRLTALRPEKGGAATGVDVSCTHRPDAAGFGLSRERLYWELSQQNHSVTQLGPYILDRDHLYVNGYTRPALTSIPSVSVTSTLSLGTTLAPISFSSSAVTGPALLTFTLNFTITNLNYTKDMQPLGSVKFNKIEKILQRLLRPLFKNTSVSSLYSSCRLTSLRPEKDGAATSVDTVCAYHSDPTGPGLEREQLYWELSQLTQGVTKLGPYTLDQDSLYINGYTRQISETTLSATRPPLLPFTLNFTITNLHYMEDMWPPGSLKFNTTEKFLQHLASLIVASPSLAAATRPPLLPFTLNFTITNLHYMEDMWPPGSLKFNTTEKFLQHLLRPLFRNTSVGALYSDCRLTFLRPKKDGTATGVDFVCTHQLDPVGPGLDRKWLYWELSQLTHGVTQLGPYTLDQDSFYINGYTHQTQTTTPSDYTQLASVTSPNIPVTSTYFPSLAPSLSTRPTAAADLTLESFTLNFTITNMHYTEDMGYPASLKFNSTERILQHWLQLLLSKTSVGLLYSGCRLASLRLENHGAATGVDIICTFHSDLTGPRLDRERLYWELSHETHGITQLGSFTLDRDSLHIDGYTYGATVLTTTTVEVNEEPFTLNFTIDNLRYSADMGRLGSVKFNITDTLMRHLISLLFRRSSLGSRYAGCKVTSLRSVKNGAKTGVDFLCTYRQAPSDPSLPAKQVFHELSWQTHGITRLGPYSLDKDSLYLNGYNERGPDESPTNPELATTFLPALSSPVQSEATTALLYSLENLTLNFTISNLQYSTDMSNGSPMFNHTEKVLQLLLRSLFKKSILGPYYLGCKLISLRPEKNGAATSVDAVCTYHSDPLDHGLDRDQLYWELSQLTHSVTQMGPYTLVKDSLLVNGYAPQSLSIQSKYQLNFRIINWNLSNPDPTSSEYTALLRDIQDKVTKLYRGSQLGDVFLACLVTDLKLDPILVTIQELFSSSMDPNMVKQVFLDKTLNASSHWLGSTYHLVDIHVTEMEPLVHLLTDKPTSSPSPQHFQLNFTVTNLLYFQDIAQPGTTKHQRNKRNIEDVLNQLFRNSSIKSYFSDCQVLVFRSVPPSNHTGVDSQCNFSPLAQKMDRVAIYEEFLRLTQNGTQLQNFTLDRSSVLVDGYSPNRPNALTKNSDFPFWGIILICLAGFLVLITCLICCFLVTMCLRKKEEDYEIQL</sequence>
<feature type="region of interest" description="Disordered" evidence="1">
    <location>
        <begin position="301"/>
        <end position="436"/>
    </location>
</feature>
<evidence type="ECO:0000256" key="2">
    <source>
        <dbReference type="SAM" id="Phobius"/>
    </source>
</evidence>
<feature type="compositionally biased region" description="Low complexity" evidence="1">
    <location>
        <begin position="320"/>
        <end position="335"/>
    </location>
</feature>
<keyword evidence="2" id="KW-0472">Membrane</keyword>
<feature type="domain" description="SEA" evidence="3">
    <location>
        <begin position="4226"/>
        <end position="4345"/>
    </location>
</feature>
<feature type="region of interest" description="Disordered" evidence="1">
    <location>
        <begin position="2663"/>
        <end position="2686"/>
    </location>
</feature>
<protein>
    <submittedName>
        <fullName evidence="5">Mucin-16</fullName>
    </submittedName>
</protein>
<feature type="region of interest" description="Disordered" evidence="1">
    <location>
        <begin position="1229"/>
        <end position="1285"/>
    </location>
</feature>
<feature type="compositionally biased region" description="Low complexity" evidence="1">
    <location>
        <begin position="1053"/>
        <end position="1093"/>
    </location>
</feature>
<feature type="region of interest" description="Disordered" evidence="1">
    <location>
        <begin position="1"/>
        <end position="44"/>
    </location>
</feature>
<feature type="region of interest" description="Disordered" evidence="1">
    <location>
        <begin position="1592"/>
        <end position="1655"/>
    </location>
</feature>
<feature type="region of interest" description="Disordered" evidence="1">
    <location>
        <begin position="1422"/>
        <end position="1446"/>
    </location>
</feature>
<feature type="domain" description="SEA" evidence="3">
    <location>
        <begin position="3820"/>
        <end position="3941"/>
    </location>
</feature>
<feature type="domain" description="SEA" evidence="3">
    <location>
        <begin position="3686"/>
        <end position="3807"/>
    </location>
</feature>
<feature type="region of interest" description="Disordered" evidence="1">
    <location>
        <begin position="90"/>
        <end position="122"/>
    </location>
</feature>
<feature type="region of interest" description="Disordered" evidence="1">
    <location>
        <begin position="1046"/>
        <end position="1108"/>
    </location>
</feature>
<feature type="region of interest" description="Disordered" evidence="1">
    <location>
        <begin position="1132"/>
        <end position="1168"/>
    </location>
</feature>
<feature type="compositionally biased region" description="Low complexity" evidence="1">
    <location>
        <begin position="1430"/>
        <end position="1440"/>
    </location>
</feature>
<feature type="domain" description="SEA" evidence="3">
    <location>
        <begin position="3331"/>
        <end position="3452"/>
    </location>
</feature>
<dbReference type="SUPFAM" id="SSF82671">
    <property type="entry name" value="SEA domain"/>
    <property type="match status" value="12"/>
</dbReference>
<feature type="compositionally biased region" description="Polar residues" evidence="1">
    <location>
        <begin position="960"/>
        <end position="975"/>
    </location>
</feature>
<feature type="compositionally biased region" description="Polar residues" evidence="1">
    <location>
        <begin position="11"/>
        <end position="44"/>
    </location>
</feature>
<dbReference type="InterPro" id="IPR036364">
    <property type="entry name" value="SEA_dom_sf"/>
</dbReference>
<feature type="compositionally biased region" description="Polar residues" evidence="1">
    <location>
        <begin position="386"/>
        <end position="415"/>
    </location>
</feature>
<feature type="domain" description="SEA" evidence="3">
    <location>
        <begin position="4101"/>
        <end position="4212"/>
    </location>
</feature>
<evidence type="ECO:0000313" key="4">
    <source>
        <dbReference type="Proteomes" id="UP000515202"/>
    </source>
</evidence>
<feature type="region of interest" description="Disordered" evidence="1">
    <location>
        <begin position="2279"/>
        <end position="2318"/>
    </location>
</feature>
<feature type="domain" description="SEA" evidence="3">
    <location>
        <begin position="2883"/>
        <end position="3006"/>
    </location>
</feature>
<feature type="domain" description="SEA" evidence="3">
    <location>
        <begin position="3021"/>
        <end position="3142"/>
    </location>
</feature>
<dbReference type="RefSeq" id="XP_023376042.1">
    <property type="nucleotide sequence ID" value="XM_023520274.1"/>
</dbReference>
<feature type="compositionally biased region" description="Low complexity" evidence="1">
    <location>
        <begin position="94"/>
        <end position="107"/>
    </location>
</feature>
<gene>
    <name evidence="5" type="primary">LOC105301928</name>
</gene>
<feature type="domain" description="SEA" evidence="3">
    <location>
        <begin position="3176"/>
        <end position="3296"/>
    </location>
</feature>
<evidence type="ECO:0000259" key="3">
    <source>
        <dbReference type="PROSITE" id="PS50024"/>
    </source>
</evidence>
<feature type="region of interest" description="Disordered" evidence="1">
    <location>
        <begin position="1986"/>
        <end position="2047"/>
    </location>
</feature>
<feature type="compositionally biased region" description="Low complexity" evidence="1">
    <location>
        <begin position="1611"/>
        <end position="1623"/>
    </location>
</feature>
<keyword evidence="2" id="KW-1133">Transmembrane helix</keyword>
<feature type="compositionally biased region" description="Low complexity" evidence="1">
    <location>
        <begin position="2666"/>
        <end position="2682"/>
    </location>
</feature>
<feature type="compositionally biased region" description="Low complexity" evidence="1">
    <location>
        <begin position="2587"/>
        <end position="2604"/>
    </location>
</feature>
<feature type="transmembrane region" description="Helical" evidence="2">
    <location>
        <begin position="4357"/>
        <end position="4383"/>
    </location>
</feature>
<dbReference type="InterPro" id="IPR028850">
    <property type="entry name" value="MUC16"/>
</dbReference>
<feature type="region of interest" description="Disordered" evidence="1">
    <location>
        <begin position="960"/>
        <end position="990"/>
    </location>
</feature>
<feature type="domain" description="SEA" evidence="3">
    <location>
        <begin position="2728"/>
        <end position="2849"/>
    </location>
</feature>
<dbReference type="InterPro" id="IPR000082">
    <property type="entry name" value="SEA_dom"/>
</dbReference>
<feature type="compositionally biased region" description="Polar residues" evidence="1">
    <location>
        <begin position="2281"/>
        <end position="2294"/>
    </location>
</feature>
<feature type="compositionally biased region" description="Low complexity" evidence="1">
    <location>
        <begin position="1234"/>
        <end position="1255"/>
    </location>
</feature>
<feature type="compositionally biased region" description="Polar residues" evidence="1">
    <location>
        <begin position="108"/>
        <end position="120"/>
    </location>
</feature>
<dbReference type="FunFam" id="3.30.70.960:FF:000003">
    <property type="entry name" value="MUC16 isoform 1"/>
    <property type="match status" value="8"/>
</dbReference>
<keyword evidence="2" id="KW-0812">Transmembrane</keyword>
<feature type="region of interest" description="Disordered" evidence="1">
    <location>
        <begin position="1332"/>
        <end position="1369"/>
    </location>
</feature>
<feature type="domain" description="SEA" evidence="3">
    <location>
        <begin position="3519"/>
        <end position="3640"/>
    </location>
</feature>
<dbReference type="OrthoDB" id="9947814at2759"/>
<feature type="compositionally biased region" description="Polar residues" evidence="1">
    <location>
        <begin position="301"/>
        <end position="310"/>
    </location>
</feature>